<feature type="domain" description="RRM" evidence="13">
    <location>
        <begin position="60"/>
        <end position="138"/>
    </location>
</feature>
<keyword evidence="5 11" id="KW-0507">mRNA processing</keyword>
<evidence type="ECO:0000256" key="10">
    <source>
        <dbReference type="PROSITE-ProRule" id="PRU00176"/>
    </source>
</evidence>
<evidence type="ECO:0000313" key="14">
    <source>
        <dbReference type="EMBL" id="GMM33058.1"/>
    </source>
</evidence>
<dbReference type="GeneID" id="90071037"/>
<dbReference type="GO" id="GO:0006401">
    <property type="term" value="P:RNA catabolic process"/>
    <property type="evidence" value="ECO:0007669"/>
    <property type="project" value="UniProtKB-ARBA"/>
</dbReference>
<dbReference type="Proteomes" id="UP001360560">
    <property type="component" value="Unassembled WGS sequence"/>
</dbReference>
<protein>
    <recommendedName>
        <fullName evidence="3 11">Nuclear cap-binding protein subunit 2</fullName>
    </recommendedName>
    <alternativeName>
        <fullName evidence="11">20 kDa nuclear cap-binding protein</fullName>
    </alternativeName>
</protein>
<dbReference type="RefSeq" id="XP_064850058.1">
    <property type="nucleotide sequence ID" value="XM_064993986.1"/>
</dbReference>
<keyword evidence="9 11" id="KW-0539">Nucleus</keyword>
<dbReference type="PROSITE" id="PS50102">
    <property type="entry name" value="RRM"/>
    <property type="match status" value="1"/>
</dbReference>
<evidence type="ECO:0000256" key="2">
    <source>
        <dbReference type="ARBA" id="ARBA00010725"/>
    </source>
</evidence>
<dbReference type="SMART" id="SM00360">
    <property type="entry name" value="RRM"/>
    <property type="match status" value="1"/>
</dbReference>
<evidence type="ECO:0000313" key="15">
    <source>
        <dbReference type="Proteomes" id="UP001360560"/>
    </source>
</evidence>
<dbReference type="GO" id="GO:0000339">
    <property type="term" value="F:RNA cap binding"/>
    <property type="evidence" value="ECO:0007669"/>
    <property type="project" value="InterPro"/>
</dbReference>
<dbReference type="InterPro" id="IPR012677">
    <property type="entry name" value="Nucleotide-bd_a/b_plait_sf"/>
</dbReference>
<dbReference type="AlphaFoldDB" id="A0AAV5QFT9"/>
<evidence type="ECO:0000256" key="4">
    <source>
        <dbReference type="ARBA" id="ARBA00022448"/>
    </source>
</evidence>
<keyword evidence="6" id="KW-0509">mRNA transport</keyword>
<organism evidence="14 15">
    <name type="scientific">Saccharomycopsis crataegensis</name>
    <dbReference type="NCBI Taxonomy" id="43959"/>
    <lineage>
        <taxon>Eukaryota</taxon>
        <taxon>Fungi</taxon>
        <taxon>Dikarya</taxon>
        <taxon>Ascomycota</taxon>
        <taxon>Saccharomycotina</taxon>
        <taxon>Saccharomycetes</taxon>
        <taxon>Saccharomycopsidaceae</taxon>
        <taxon>Saccharomycopsis</taxon>
    </lineage>
</organism>
<evidence type="ECO:0000256" key="1">
    <source>
        <dbReference type="ARBA" id="ARBA00004123"/>
    </source>
</evidence>
<evidence type="ECO:0000259" key="13">
    <source>
        <dbReference type="PROSITE" id="PS50102"/>
    </source>
</evidence>
<dbReference type="InterPro" id="IPR000504">
    <property type="entry name" value="RRM_dom"/>
</dbReference>
<dbReference type="InterPro" id="IPR027157">
    <property type="entry name" value="NCBP2"/>
</dbReference>
<feature type="region of interest" description="Disordered" evidence="12">
    <location>
        <begin position="146"/>
        <end position="169"/>
    </location>
</feature>
<evidence type="ECO:0000256" key="3">
    <source>
        <dbReference type="ARBA" id="ARBA00019878"/>
    </source>
</evidence>
<dbReference type="Pfam" id="PF00076">
    <property type="entry name" value="RRM_1"/>
    <property type="match status" value="1"/>
</dbReference>
<dbReference type="PANTHER" id="PTHR18847">
    <property type="entry name" value="20 KD NUCLEAR CAP BINDING PROTEIN"/>
    <property type="match status" value="1"/>
</dbReference>
<keyword evidence="7 10" id="KW-0694">RNA-binding</keyword>
<dbReference type="GO" id="GO:0051028">
    <property type="term" value="P:mRNA transport"/>
    <property type="evidence" value="ECO:0007669"/>
    <property type="project" value="UniProtKB-KW"/>
</dbReference>
<dbReference type="CDD" id="cd12240">
    <property type="entry name" value="RRM_NCBP2"/>
    <property type="match status" value="1"/>
</dbReference>
<keyword evidence="15" id="KW-1185">Reference proteome</keyword>
<evidence type="ECO:0000256" key="12">
    <source>
        <dbReference type="SAM" id="MobiDB-lite"/>
    </source>
</evidence>
<dbReference type="GO" id="GO:0005846">
    <property type="term" value="C:nuclear cap binding complex"/>
    <property type="evidence" value="ECO:0007669"/>
    <property type="project" value="InterPro"/>
</dbReference>
<comment type="subcellular location">
    <subcellularLocation>
        <location evidence="1 11">Nucleus</location>
    </subcellularLocation>
</comment>
<evidence type="ECO:0000256" key="11">
    <source>
        <dbReference type="RuleBase" id="RU364036"/>
    </source>
</evidence>
<evidence type="ECO:0000256" key="7">
    <source>
        <dbReference type="ARBA" id="ARBA00022884"/>
    </source>
</evidence>
<keyword evidence="4" id="KW-0813">Transport</keyword>
<sequence length="169" mass="19324">MIFNVILESILVIMNIIDKLESHDFNYSGRRTDKPSKYLMKKAKRSAAGLDDLEKSLRSSTVYVGGLSIYTTEEQIHELFKKCGEIERVIMGLDRFNRTPCGFCFVVYKARCSALNCVKYLKYTKLDDEVLEIDIDPGFQEGRQFGRGYKGGQVRNDRRGDVFEPGKGN</sequence>
<dbReference type="InterPro" id="IPR034148">
    <property type="entry name" value="NCBP2_RRM"/>
</dbReference>
<gene>
    <name evidence="14" type="ORF">DASC09_003830</name>
</gene>
<accession>A0AAV5QFT9</accession>
<dbReference type="GO" id="GO:0005634">
    <property type="term" value="C:nucleus"/>
    <property type="evidence" value="ECO:0007669"/>
    <property type="project" value="UniProtKB-SubCell"/>
</dbReference>
<dbReference type="FunFam" id="3.30.70.330:FF:000538">
    <property type="entry name" value="Nuclear cap-binding protein subunit 2"/>
    <property type="match status" value="1"/>
</dbReference>
<dbReference type="Gene3D" id="3.30.70.330">
    <property type="match status" value="1"/>
</dbReference>
<feature type="compositionally biased region" description="Basic and acidic residues" evidence="12">
    <location>
        <begin position="155"/>
        <end position="169"/>
    </location>
</feature>
<keyword evidence="8 11" id="KW-0508">mRNA splicing</keyword>
<evidence type="ECO:0000256" key="5">
    <source>
        <dbReference type="ARBA" id="ARBA00022664"/>
    </source>
</evidence>
<name>A0AAV5QFT9_9ASCO</name>
<reference evidence="14 15" key="1">
    <citation type="journal article" date="2023" name="Elife">
        <title>Identification of key yeast species and microbe-microbe interactions impacting larval growth of Drosophila in the wild.</title>
        <authorList>
            <person name="Mure A."/>
            <person name="Sugiura Y."/>
            <person name="Maeda R."/>
            <person name="Honda K."/>
            <person name="Sakurai N."/>
            <person name="Takahashi Y."/>
            <person name="Watada M."/>
            <person name="Katoh T."/>
            <person name="Gotoh A."/>
            <person name="Gotoh Y."/>
            <person name="Taniguchi I."/>
            <person name="Nakamura K."/>
            <person name="Hayashi T."/>
            <person name="Katayama T."/>
            <person name="Uemura T."/>
            <person name="Hattori Y."/>
        </authorList>
    </citation>
    <scope>NUCLEOTIDE SEQUENCE [LARGE SCALE GENOMIC DNA]</scope>
    <source>
        <strain evidence="14 15">SC-9</strain>
    </source>
</reference>
<evidence type="ECO:0000256" key="8">
    <source>
        <dbReference type="ARBA" id="ARBA00023187"/>
    </source>
</evidence>
<dbReference type="SUPFAM" id="SSF54928">
    <property type="entry name" value="RNA-binding domain, RBD"/>
    <property type="match status" value="1"/>
</dbReference>
<comment type="caution">
    <text evidence="14">The sequence shown here is derived from an EMBL/GenBank/DDBJ whole genome shotgun (WGS) entry which is preliminary data.</text>
</comment>
<evidence type="ECO:0000256" key="6">
    <source>
        <dbReference type="ARBA" id="ARBA00022816"/>
    </source>
</evidence>
<dbReference type="PANTHER" id="PTHR18847:SF0">
    <property type="entry name" value="NUCLEAR CAP-BINDING PROTEIN SUBUNIT 2"/>
    <property type="match status" value="1"/>
</dbReference>
<dbReference type="GO" id="GO:0045292">
    <property type="term" value="P:mRNA cis splicing, via spliceosome"/>
    <property type="evidence" value="ECO:0007669"/>
    <property type="project" value="InterPro"/>
</dbReference>
<proteinExistence type="inferred from homology"/>
<comment type="similarity">
    <text evidence="2 11">Belongs to the RRM NCBP2 family.</text>
</comment>
<dbReference type="EMBL" id="BTFZ01000001">
    <property type="protein sequence ID" value="GMM33058.1"/>
    <property type="molecule type" value="Genomic_DNA"/>
</dbReference>
<evidence type="ECO:0000256" key="9">
    <source>
        <dbReference type="ARBA" id="ARBA00023242"/>
    </source>
</evidence>
<dbReference type="InterPro" id="IPR035979">
    <property type="entry name" value="RBD_domain_sf"/>
</dbReference>